<dbReference type="AlphaFoldDB" id="A0A8S1RTD8"/>
<keyword evidence="3" id="KW-1185">Reference proteome</keyword>
<dbReference type="EMBL" id="CAJJDN010000277">
    <property type="protein sequence ID" value="CAD8130325.1"/>
    <property type="molecule type" value="Genomic_DNA"/>
</dbReference>
<dbReference type="Proteomes" id="UP000692954">
    <property type="component" value="Unassembled WGS sequence"/>
</dbReference>
<dbReference type="OrthoDB" id="321808at2759"/>
<evidence type="ECO:0000313" key="2">
    <source>
        <dbReference type="EMBL" id="CAD8130325.1"/>
    </source>
</evidence>
<proteinExistence type="predicted"/>
<comment type="caution">
    <text evidence="2">The sequence shown here is derived from an EMBL/GenBank/DDBJ whole genome shotgun (WGS) entry which is preliminary data.</text>
</comment>
<accession>A0A8S1RTD8</accession>
<evidence type="ECO:0000256" key="1">
    <source>
        <dbReference type="SAM" id="Coils"/>
    </source>
</evidence>
<organism evidence="2 3">
    <name type="scientific">Paramecium sonneborni</name>
    <dbReference type="NCBI Taxonomy" id="65129"/>
    <lineage>
        <taxon>Eukaryota</taxon>
        <taxon>Sar</taxon>
        <taxon>Alveolata</taxon>
        <taxon>Ciliophora</taxon>
        <taxon>Intramacronucleata</taxon>
        <taxon>Oligohymenophorea</taxon>
        <taxon>Peniculida</taxon>
        <taxon>Parameciidae</taxon>
        <taxon>Paramecium</taxon>
    </lineage>
</organism>
<reference evidence="2" key="1">
    <citation type="submission" date="2021-01" db="EMBL/GenBank/DDBJ databases">
        <authorList>
            <consortium name="Genoscope - CEA"/>
            <person name="William W."/>
        </authorList>
    </citation>
    <scope>NUCLEOTIDE SEQUENCE</scope>
</reference>
<protein>
    <submittedName>
        <fullName evidence="2">Uncharacterized protein</fullName>
    </submittedName>
</protein>
<keyword evidence="1" id="KW-0175">Coiled coil</keyword>
<name>A0A8S1RTD8_9CILI</name>
<sequence>MSLEQGRKISSKPQMETTTVDLKQSITKEDKYLCMQCLIEKIDIQNIVLVDETKVMIQEMKQEQYSLKIKQTQKRIETFILIQSQIKEFKVQVENVIEKILININEKIQLLEKNLAEYEGLKQMFPIEFDNIEDDNQIYNSIQQMFQSFTNNQLYNQVIDILQQNQKFLKPKETKETSIFKVKELDKSKTPSLNIKCPKHGKEIIMLNFKVNETQTSRLAFVDCIHYNKPIKYTSLQDAVQKQRLGQNQNILKLKISEIRRIIQNLKEMREQYTSILNQLILKLNNEQSSIQLIQQNQQNQKDIYEFNQKQIEELTLILSNQDKFKVLQDQLIKIEKENLIQFNLMFNNLFSLLEQELQKRKDDIIRKIQKFDATLNNFTEIREDFNNCKLLSFLYFQRFLKLLIQLNY</sequence>
<evidence type="ECO:0000313" key="3">
    <source>
        <dbReference type="Proteomes" id="UP000692954"/>
    </source>
</evidence>
<gene>
    <name evidence="2" type="ORF">PSON_ATCC_30995.1.T2770006</name>
</gene>
<feature type="coiled-coil region" evidence="1">
    <location>
        <begin position="252"/>
        <end position="297"/>
    </location>
</feature>